<feature type="disulfide bond" evidence="5">
    <location>
        <begin position="387"/>
        <end position="451"/>
    </location>
</feature>
<dbReference type="SMART" id="SM00202">
    <property type="entry name" value="SR"/>
    <property type="match status" value="5"/>
</dbReference>
<comment type="caution">
    <text evidence="5">Lacks conserved residue(s) required for the propagation of feature annotation.</text>
</comment>
<feature type="domain" description="SRCR" evidence="6">
    <location>
        <begin position="466"/>
        <end position="566"/>
    </location>
</feature>
<dbReference type="GO" id="GO:0045217">
    <property type="term" value="P:cell-cell junction maintenance"/>
    <property type="evidence" value="ECO:0007669"/>
    <property type="project" value="TreeGrafter"/>
</dbReference>
<dbReference type="Gene3D" id="3.10.250.10">
    <property type="entry name" value="SRCR-like domain"/>
    <property type="match status" value="5"/>
</dbReference>
<dbReference type="FunFam" id="3.10.250.10:FF:000006">
    <property type="entry name" value="neurotrypsin isoform X2"/>
    <property type="match status" value="3"/>
</dbReference>
<evidence type="ECO:0000313" key="8">
    <source>
        <dbReference type="Proteomes" id="UP000694564"/>
    </source>
</evidence>
<feature type="disulfide bond" evidence="5">
    <location>
        <begin position="326"/>
        <end position="336"/>
    </location>
</feature>
<reference evidence="7" key="2">
    <citation type="submission" date="2025-09" db="UniProtKB">
        <authorList>
            <consortium name="Ensembl"/>
        </authorList>
    </citation>
    <scope>IDENTIFICATION</scope>
</reference>
<feature type="disulfide bond" evidence="5">
    <location>
        <begin position="491"/>
        <end position="555"/>
    </location>
</feature>
<dbReference type="InterPro" id="IPR036772">
    <property type="entry name" value="SRCR-like_dom_sf"/>
</dbReference>
<proteinExistence type="predicted"/>
<dbReference type="SUPFAM" id="SSF56487">
    <property type="entry name" value="SRCR-like"/>
    <property type="match status" value="5"/>
</dbReference>
<evidence type="ECO:0000256" key="2">
    <source>
        <dbReference type="ARBA" id="ARBA00022737"/>
    </source>
</evidence>
<reference evidence="7" key="1">
    <citation type="submission" date="2025-08" db="UniProtKB">
        <authorList>
            <consortium name="Ensembl"/>
        </authorList>
    </citation>
    <scope>IDENTIFICATION</scope>
</reference>
<feature type="disulfide bond" evidence="5">
    <location>
        <begin position="400"/>
        <end position="461"/>
    </location>
</feature>
<dbReference type="PROSITE" id="PS00420">
    <property type="entry name" value="SRCR_1"/>
    <property type="match status" value="5"/>
</dbReference>
<dbReference type="PANTHER" id="PTHR47653">
    <property type="entry name" value="PROTEIN BARK BEETLE"/>
    <property type="match status" value="1"/>
</dbReference>
<organism evidence="7 8">
    <name type="scientific">Sciurus vulgaris</name>
    <name type="common">Eurasian red squirrel</name>
    <dbReference type="NCBI Taxonomy" id="55149"/>
    <lineage>
        <taxon>Eukaryota</taxon>
        <taxon>Metazoa</taxon>
        <taxon>Chordata</taxon>
        <taxon>Craniata</taxon>
        <taxon>Vertebrata</taxon>
        <taxon>Euteleostomi</taxon>
        <taxon>Mammalia</taxon>
        <taxon>Eutheria</taxon>
        <taxon>Euarchontoglires</taxon>
        <taxon>Glires</taxon>
        <taxon>Rodentia</taxon>
        <taxon>Sciuromorpha</taxon>
        <taxon>Sciuridae</taxon>
        <taxon>Sciurinae</taxon>
        <taxon>Sciurini</taxon>
        <taxon>Sciurus</taxon>
    </lineage>
</organism>
<dbReference type="GeneTree" id="ENSGT00940000162108"/>
<evidence type="ECO:0000259" key="6">
    <source>
        <dbReference type="PROSITE" id="PS50287"/>
    </source>
</evidence>
<dbReference type="AlphaFoldDB" id="A0A8D2AIB4"/>
<feature type="domain" description="SRCR" evidence="6">
    <location>
        <begin position="26"/>
        <end position="126"/>
    </location>
</feature>
<sequence>MENFYGCPYDFIEIFDGPQSESFSLGRLANGSHPCEGRVELHFNGSWGTVCDDSWDLLDVQVVCRQLGCGEALAAPGRAHFKRGLGPIALDNVECMGTEARLWQCLHSGWFTHNCGHHEDAGAICSGLGLRLANGSSRCEGRVEVFHNNTWGTVCDDSWSIEEAYVVCRQLGCGLALSALPGGSFSPGSGSILLDDVHCTGSEASLEQCPHGSWFAHNCGHHEDAGVICSGEQWSLLAGVTDAQLFSIWGGPDLLMVRLVNGKNQCEGRVEVYHNGTWGSVCDDLWSLPAAQVVCRQVGCGAALAAPRSGLFGHGSGPIFLDDVRCTGNESNLGQCHHLGLSVHNCGHQEDAGAVCSDLSIIRLAGGRSRCEGRVEVQHNGTWGTVCDDLWSIEAAQVVCRQLGCGEGVRALGSGHFGQGLGSILLDDVQCRGTETSLGQCRHPGLSVHNCGHHEDAGVICSDRALRLAGGRGRCEGRLEVRHQGAWGTVCDDHWNIKNARVVCRLLGCGRALGAPGRGRFGPGTGPILLDDVHCAGHEDSLESCAHAGWARHNCRHSEDAGVQPSNMGLHGGHGVLIF</sequence>
<dbReference type="InterPro" id="IPR001190">
    <property type="entry name" value="SRCR"/>
</dbReference>
<evidence type="ECO:0000256" key="3">
    <source>
        <dbReference type="ARBA" id="ARBA00023157"/>
    </source>
</evidence>
<dbReference type="Ensembl" id="ENSSVLT00005001515.1">
    <property type="protein sequence ID" value="ENSSVLP00005001374.1"/>
    <property type="gene ID" value="ENSSVLG00005001120.1"/>
</dbReference>
<feature type="disulfide bond" evidence="5">
    <location>
        <begin position="168"/>
        <end position="229"/>
    </location>
</feature>
<dbReference type="PROSITE" id="PS50287">
    <property type="entry name" value="SRCR_2"/>
    <property type="match status" value="5"/>
</dbReference>
<keyword evidence="4" id="KW-0325">Glycoprotein</keyword>
<evidence type="ECO:0000256" key="4">
    <source>
        <dbReference type="ARBA" id="ARBA00023180"/>
    </source>
</evidence>
<feature type="disulfide bond" evidence="5">
    <location>
        <begin position="64"/>
        <end position="125"/>
    </location>
</feature>
<keyword evidence="1" id="KW-0732">Signal</keyword>
<keyword evidence="8" id="KW-1185">Reference proteome</keyword>
<evidence type="ECO:0000256" key="1">
    <source>
        <dbReference type="ARBA" id="ARBA00022729"/>
    </source>
</evidence>
<dbReference type="PRINTS" id="PR00258">
    <property type="entry name" value="SPERACTRCPTR"/>
</dbReference>
<feature type="domain" description="SRCR" evidence="6">
    <location>
        <begin position="130"/>
        <end position="230"/>
    </location>
</feature>
<dbReference type="InterPro" id="IPR053243">
    <property type="entry name" value="SJ_maturation_regulator"/>
</dbReference>
<feature type="disulfide bond" evidence="5">
    <location>
        <begin position="199"/>
        <end position="209"/>
    </location>
</feature>
<feature type="disulfide bond" evidence="5">
    <location>
        <begin position="282"/>
        <end position="346"/>
    </location>
</feature>
<dbReference type="PANTHER" id="PTHR47653:SF1">
    <property type="entry name" value="DELETED IN MALIGNANT BRAIN TUMORS 1 PROTEIN"/>
    <property type="match status" value="1"/>
</dbReference>
<evidence type="ECO:0000256" key="5">
    <source>
        <dbReference type="PROSITE-ProRule" id="PRU00196"/>
    </source>
</evidence>
<feature type="disulfide bond" evidence="5">
    <location>
        <begin position="51"/>
        <end position="115"/>
    </location>
</feature>
<evidence type="ECO:0000313" key="7">
    <source>
        <dbReference type="Ensembl" id="ENSSVLP00005001374.1"/>
    </source>
</evidence>
<accession>A0A8D2AIB4</accession>
<name>A0A8D2AIB4_SCIVU</name>
<feature type="disulfide bond" evidence="5">
    <location>
        <begin position="295"/>
        <end position="356"/>
    </location>
</feature>
<dbReference type="OrthoDB" id="10063988at2759"/>
<feature type="disulfide bond" evidence="5">
    <location>
        <begin position="431"/>
        <end position="441"/>
    </location>
</feature>
<keyword evidence="3 5" id="KW-1015">Disulfide bond</keyword>
<feature type="domain" description="SRCR" evidence="6">
    <location>
        <begin position="257"/>
        <end position="357"/>
    </location>
</feature>
<dbReference type="Pfam" id="PF00530">
    <property type="entry name" value="SRCR"/>
    <property type="match status" value="5"/>
</dbReference>
<dbReference type="GO" id="GO:0016020">
    <property type="term" value="C:membrane"/>
    <property type="evidence" value="ECO:0007669"/>
    <property type="project" value="InterPro"/>
</dbReference>
<feature type="domain" description="SRCR" evidence="6">
    <location>
        <begin position="362"/>
        <end position="462"/>
    </location>
</feature>
<feature type="disulfide bond" evidence="5">
    <location>
        <begin position="95"/>
        <end position="105"/>
    </location>
</feature>
<dbReference type="Proteomes" id="UP000694564">
    <property type="component" value="Chromosome 4"/>
</dbReference>
<keyword evidence="2" id="KW-0677">Repeat</keyword>
<protein>
    <recommendedName>
        <fullName evidence="6">SRCR domain-containing protein</fullName>
    </recommendedName>
</protein>
<feature type="disulfide bond" evidence="5">
    <location>
        <begin position="535"/>
        <end position="545"/>
    </location>
</feature>
<dbReference type="FunFam" id="3.10.250.10:FF:000003">
    <property type="entry name" value="Deleted in malignant brain tumors 1"/>
    <property type="match status" value="2"/>
</dbReference>
<feature type="disulfide bond" evidence="5">
    <location>
        <begin position="155"/>
        <end position="219"/>
    </location>
</feature>